<dbReference type="Proteomes" id="UP001634747">
    <property type="component" value="Unassembled WGS sequence"/>
</dbReference>
<proteinExistence type="predicted"/>
<feature type="region of interest" description="Disordered" evidence="1">
    <location>
        <begin position="1"/>
        <end position="89"/>
    </location>
</feature>
<evidence type="ECO:0000256" key="1">
    <source>
        <dbReference type="SAM" id="MobiDB-lite"/>
    </source>
</evidence>
<name>A0ABW9KHN4_9BACT</name>
<dbReference type="RefSeq" id="WP_263413697.1">
    <property type="nucleotide sequence ID" value="NZ_BAABBH010000001.1"/>
</dbReference>
<organism evidence="2 3">
    <name type="scientific">Terriglobus aquaticus</name>
    <dbReference type="NCBI Taxonomy" id="940139"/>
    <lineage>
        <taxon>Bacteria</taxon>
        <taxon>Pseudomonadati</taxon>
        <taxon>Acidobacteriota</taxon>
        <taxon>Terriglobia</taxon>
        <taxon>Terriglobales</taxon>
        <taxon>Acidobacteriaceae</taxon>
        <taxon>Terriglobus</taxon>
    </lineage>
</organism>
<feature type="compositionally biased region" description="Polar residues" evidence="1">
    <location>
        <begin position="1"/>
        <end position="10"/>
    </location>
</feature>
<evidence type="ECO:0000313" key="2">
    <source>
        <dbReference type="EMBL" id="MFN2974748.1"/>
    </source>
</evidence>
<protein>
    <submittedName>
        <fullName evidence="2">Uncharacterized protein</fullName>
    </submittedName>
</protein>
<gene>
    <name evidence="2" type="ORF">ACK2TP_03150</name>
</gene>
<evidence type="ECO:0000313" key="3">
    <source>
        <dbReference type="Proteomes" id="UP001634747"/>
    </source>
</evidence>
<feature type="compositionally biased region" description="Low complexity" evidence="1">
    <location>
        <begin position="76"/>
        <end position="89"/>
    </location>
</feature>
<reference evidence="2 3" key="1">
    <citation type="submission" date="2024-12" db="EMBL/GenBank/DDBJ databases">
        <authorList>
            <person name="Lee Y."/>
        </authorList>
    </citation>
    <scope>NUCLEOTIDE SEQUENCE [LARGE SCALE GENOMIC DNA]</scope>
    <source>
        <strain evidence="2 3">03SUJ4</strain>
    </source>
</reference>
<comment type="caution">
    <text evidence="2">The sequence shown here is derived from an EMBL/GenBank/DDBJ whole genome shotgun (WGS) entry which is preliminary data.</text>
</comment>
<sequence length="89" mass="9055">MSDSPKNEQISTRDEAPQEANRAKTGQTADPAAPGHVAEEPSGYRGENPSTAGMGGTGIRSVTPENARGHLNPSAPGDTGTTPGTTPQE</sequence>
<accession>A0ABW9KHN4</accession>
<keyword evidence="3" id="KW-1185">Reference proteome</keyword>
<dbReference type="EMBL" id="JBJYXY010000001">
    <property type="protein sequence ID" value="MFN2974748.1"/>
    <property type="molecule type" value="Genomic_DNA"/>
</dbReference>